<evidence type="ECO:0000313" key="2">
    <source>
        <dbReference type="Proteomes" id="UP000310017"/>
    </source>
</evidence>
<dbReference type="InterPro" id="IPR027417">
    <property type="entry name" value="P-loop_NTPase"/>
</dbReference>
<keyword evidence="2" id="KW-1185">Reference proteome</keyword>
<dbReference type="Gene3D" id="3.40.50.300">
    <property type="entry name" value="P-loop containing nucleotide triphosphate hydrolases"/>
    <property type="match status" value="1"/>
</dbReference>
<reference evidence="1 2" key="1">
    <citation type="submission" date="2019-05" db="EMBL/GenBank/DDBJ databases">
        <title>Genome sequencing of F202Z8.</title>
        <authorList>
            <person name="Kwon Y.M."/>
        </authorList>
    </citation>
    <scope>NUCLEOTIDE SEQUENCE [LARGE SCALE GENOMIC DNA]</scope>
    <source>
        <strain evidence="1 2">F202Z8</strain>
    </source>
</reference>
<name>A0A5B7SJP5_9FLAO</name>
<sequence>MQKLVFICGLHRSGTSILHKTLSNSEHFSGFHDTGIFEDEGQHLQSVFPPDMDFGGPGKFAFDQNSRLDETSALITPGNREKILKEWGKYWDKEKPFWIEKSPPNLIRMRFFQELFPKAYFITISRHPIAVSLATKKWSRTSVPNLIKHWVTAHEIYRNDRKKINKELYFSYEEMVASPEKVIKEVEDFLDTDISFVNNFKNFNGKYFDRWNKDKSWQFLKRYQKKKSIEEFEKIVNDFGYSLVDLNKYPKLRLNKKI</sequence>
<keyword evidence="1" id="KW-0808">Transferase</keyword>
<evidence type="ECO:0000313" key="1">
    <source>
        <dbReference type="EMBL" id="QCW98785.1"/>
    </source>
</evidence>
<dbReference type="OrthoDB" id="9815894at2"/>
<proteinExistence type="predicted"/>
<organism evidence="1 2">
    <name type="scientific">Aggregatimonas sangjinii</name>
    <dbReference type="NCBI Taxonomy" id="2583587"/>
    <lineage>
        <taxon>Bacteria</taxon>
        <taxon>Pseudomonadati</taxon>
        <taxon>Bacteroidota</taxon>
        <taxon>Flavobacteriia</taxon>
        <taxon>Flavobacteriales</taxon>
        <taxon>Flavobacteriaceae</taxon>
        <taxon>Aggregatimonas</taxon>
    </lineage>
</organism>
<dbReference type="Pfam" id="PF13469">
    <property type="entry name" value="Sulfotransfer_3"/>
    <property type="match status" value="1"/>
</dbReference>
<dbReference type="GO" id="GO:0016740">
    <property type="term" value="F:transferase activity"/>
    <property type="evidence" value="ECO:0007669"/>
    <property type="project" value="UniProtKB-KW"/>
</dbReference>
<dbReference type="RefSeq" id="WP_138851140.1">
    <property type="nucleotide sequence ID" value="NZ_CP040710.1"/>
</dbReference>
<gene>
    <name evidence="1" type="ORF">FGM00_01125</name>
</gene>
<dbReference type="SUPFAM" id="SSF52540">
    <property type="entry name" value="P-loop containing nucleoside triphosphate hydrolases"/>
    <property type="match status" value="1"/>
</dbReference>
<dbReference type="Proteomes" id="UP000310017">
    <property type="component" value="Chromosome"/>
</dbReference>
<accession>A0A5B7SJP5</accession>
<dbReference type="KEGG" id="asag:FGM00_01125"/>
<protein>
    <submittedName>
        <fullName evidence="1">Sulfotransferase</fullName>
    </submittedName>
</protein>
<dbReference type="EMBL" id="CP040710">
    <property type="protein sequence ID" value="QCW98785.1"/>
    <property type="molecule type" value="Genomic_DNA"/>
</dbReference>
<dbReference type="AlphaFoldDB" id="A0A5B7SJP5"/>